<comment type="caution">
    <text evidence="8">The sequence shown here is derived from an EMBL/GenBank/DDBJ whole genome shotgun (WGS) entry which is preliminary data.</text>
</comment>
<dbReference type="InterPro" id="IPR014284">
    <property type="entry name" value="RNA_pol_sigma-70_dom"/>
</dbReference>
<dbReference type="PANTHER" id="PTHR43133:SF8">
    <property type="entry name" value="RNA POLYMERASE SIGMA FACTOR HI_1459-RELATED"/>
    <property type="match status" value="1"/>
</dbReference>
<comment type="similarity">
    <text evidence="1">Belongs to the sigma-70 factor family. ECF subfamily.</text>
</comment>
<feature type="domain" description="RNA polymerase sigma factor 70 region 4 type 2" evidence="7">
    <location>
        <begin position="146"/>
        <end position="190"/>
    </location>
</feature>
<dbReference type="OrthoDB" id="9807565at2"/>
<dbReference type="InterPro" id="IPR013324">
    <property type="entry name" value="RNA_pol_sigma_r3/r4-like"/>
</dbReference>
<dbReference type="Gene3D" id="1.10.10.10">
    <property type="entry name" value="Winged helix-like DNA-binding domain superfamily/Winged helix DNA-binding domain"/>
    <property type="match status" value="1"/>
</dbReference>
<dbReference type="Proteomes" id="UP000320811">
    <property type="component" value="Unassembled WGS sequence"/>
</dbReference>
<evidence type="ECO:0000256" key="1">
    <source>
        <dbReference type="ARBA" id="ARBA00010641"/>
    </source>
</evidence>
<evidence type="ECO:0000313" key="9">
    <source>
        <dbReference type="Proteomes" id="UP000320811"/>
    </source>
</evidence>
<dbReference type="Gene3D" id="1.10.1740.10">
    <property type="match status" value="1"/>
</dbReference>
<keyword evidence="3" id="KW-0731">Sigma factor</keyword>
<keyword evidence="2" id="KW-0805">Transcription regulation</keyword>
<evidence type="ECO:0000256" key="3">
    <source>
        <dbReference type="ARBA" id="ARBA00023082"/>
    </source>
</evidence>
<evidence type="ECO:0000256" key="4">
    <source>
        <dbReference type="ARBA" id="ARBA00023125"/>
    </source>
</evidence>
<dbReference type="InterPro" id="IPR007627">
    <property type="entry name" value="RNA_pol_sigma70_r2"/>
</dbReference>
<feature type="domain" description="RNA polymerase sigma-70 region 2" evidence="6">
    <location>
        <begin position="47"/>
        <end position="112"/>
    </location>
</feature>
<keyword evidence="9" id="KW-1185">Reference proteome</keyword>
<dbReference type="SUPFAM" id="SSF88659">
    <property type="entry name" value="Sigma3 and sigma4 domains of RNA polymerase sigma factors"/>
    <property type="match status" value="1"/>
</dbReference>
<reference evidence="8 9" key="1">
    <citation type="submission" date="2019-06" db="EMBL/GenBank/DDBJ databases">
        <title>Sorghum-associated microbial communities from plants grown in Nebraska, USA.</title>
        <authorList>
            <person name="Schachtman D."/>
        </authorList>
    </citation>
    <scope>NUCLEOTIDE SEQUENCE [LARGE SCALE GENOMIC DNA]</scope>
    <source>
        <strain evidence="8 9">1209</strain>
    </source>
</reference>
<evidence type="ECO:0000259" key="6">
    <source>
        <dbReference type="Pfam" id="PF04542"/>
    </source>
</evidence>
<dbReference type="GO" id="GO:0003677">
    <property type="term" value="F:DNA binding"/>
    <property type="evidence" value="ECO:0007669"/>
    <property type="project" value="UniProtKB-KW"/>
</dbReference>
<dbReference type="InterPro" id="IPR036388">
    <property type="entry name" value="WH-like_DNA-bd_sf"/>
</dbReference>
<dbReference type="Pfam" id="PF04542">
    <property type="entry name" value="Sigma70_r2"/>
    <property type="match status" value="1"/>
</dbReference>
<dbReference type="InterPro" id="IPR013249">
    <property type="entry name" value="RNA_pol_sigma70_r4_t2"/>
</dbReference>
<proteinExistence type="inferred from homology"/>
<evidence type="ECO:0000313" key="8">
    <source>
        <dbReference type="EMBL" id="TWF42935.1"/>
    </source>
</evidence>
<dbReference type="AlphaFoldDB" id="A0A561PXV6"/>
<name>A0A561PXV6_9BACT</name>
<dbReference type="Pfam" id="PF08281">
    <property type="entry name" value="Sigma70_r4_2"/>
    <property type="match status" value="1"/>
</dbReference>
<evidence type="ECO:0000259" key="7">
    <source>
        <dbReference type="Pfam" id="PF08281"/>
    </source>
</evidence>
<dbReference type="EMBL" id="VIWO01000002">
    <property type="protein sequence ID" value="TWF42935.1"/>
    <property type="molecule type" value="Genomic_DNA"/>
</dbReference>
<keyword evidence="4" id="KW-0238">DNA-binding</keyword>
<dbReference type="GO" id="GO:0006352">
    <property type="term" value="P:DNA-templated transcription initiation"/>
    <property type="evidence" value="ECO:0007669"/>
    <property type="project" value="InterPro"/>
</dbReference>
<dbReference type="GO" id="GO:0016987">
    <property type="term" value="F:sigma factor activity"/>
    <property type="evidence" value="ECO:0007669"/>
    <property type="project" value="UniProtKB-KW"/>
</dbReference>
<protein>
    <submittedName>
        <fullName evidence="8">RNA polymerase sigma-70 factor (Family 1)</fullName>
    </submittedName>
</protein>
<evidence type="ECO:0000256" key="5">
    <source>
        <dbReference type="ARBA" id="ARBA00023163"/>
    </source>
</evidence>
<dbReference type="PANTHER" id="PTHR43133">
    <property type="entry name" value="RNA POLYMERASE ECF-TYPE SIGMA FACTO"/>
    <property type="match status" value="1"/>
</dbReference>
<dbReference type="InterPro" id="IPR039425">
    <property type="entry name" value="RNA_pol_sigma-70-like"/>
</dbReference>
<dbReference type="InterPro" id="IPR013325">
    <property type="entry name" value="RNA_pol_sigma_r2"/>
</dbReference>
<evidence type="ECO:0000256" key="2">
    <source>
        <dbReference type="ARBA" id="ARBA00023015"/>
    </source>
</evidence>
<organism evidence="8 9">
    <name type="scientific">Chitinophaga polysaccharea</name>
    <dbReference type="NCBI Taxonomy" id="1293035"/>
    <lineage>
        <taxon>Bacteria</taxon>
        <taxon>Pseudomonadati</taxon>
        <taxon>Bacteroidota</taxon>
        <taxon>Chitinophagia</taxon>
        <taxon>Chitinophagales</taxon>
        <taxon>Chitinophagaceae</taxon>
        <taxon>Chitinophaga</taxon>
    </lineage>
</organism>
<sequence>MADKFEYMQQEISITTKTTPIHLFAHKRETSRDIVFLENKNTFDRIVQTYSPSLLHAALRITHDTPAAEDIVQEAFLRLWQQRNRLTPDNLGGWLYRVVIHLAYKQQQREQRQSRLFEHLQAGKPVHCTNTEKQLIQKEQTALFNAILDKLPEKQRLVYYLSREQGLRRQEIASYLKVSPNTVKVHLLRATQFVKEHMVSLSFFFLFFVLNQIFFKTSNTIVPLRDLYKVKETIQKHLPNAQCSGAQLVVQVYS</sequence>
<gene>
    <name evidence="8" type="ORF">FHW36_102697</name>
</gene>
<dbReference type="NCBIfam" id="TIGR02937">
    <property type="entry name" value="sigma70-ECF"/>
    <property type="match status" value="1"/>
</dbReference>
<dbReference type="SUPFAM" id="SSF88946">
    <property type="entry name" value="Sigma2 domain of RNA polymerase sigma factors"/>
    <property type="match status" value="1"/>
</dbReference>
<keyword evidence="5" id="KW-0804">Transcription</keyword>
<accession>A0A561PXV6</accession>